<evidence type="ECO:0000313" key="3">
    <source>
        <dbReference type="Proteomes" id="UP001499933"/>
    </source>
</evidence>
<keyword evidence="3" id="KW-1185">Reference proteome</keyword>
<evidence type="ECO:0000256" key="1">
    <source>
        <dbReference type="SAM" id="MobiDB-lite"/>
    </source>
</evidence>
<evidence type="ECO:0000313" key="2">
    <source>
        <dbReference type="EMBL" id="GAA1944156.1"/>
    </source>
</evidence>
<name>A0ABP5BH73_9MICO</name>
<sequence>MPMGQVRPSPVDLLLVADVPLTGQRLRDGPRYARVRAGVYAPHSTWQALAPWDRYLARVHAYALVNSDAVFSHESSAALMGLPIFGEPRDIHIHDPDRARSRRFGDVCVHTSVDPPVTERRGFAHTTSAAQTAVDLMRVLPPAFALAVADAAISPFQGGTNTIDDLRAIAAVESDRRGRGQLAVLWPLVDARAESVGESVSRAVMLWAGFEEPELQVEIVSEGCRDRVDFGWRTVRALGESDGYEKYRGESADDTVARVIDEKRREDRLRRECRAFGRWDWSAAVAVKPLTDRLDSMGVPRMRPQRPALLATLGTNPRSAPSARNRKPADTSSTA</sequence>
<proteinExistence type="predicted"/>
<comment type="caution">
    <text evidence="2">The sequence shown here is derived from an EMBL/GenBank/DDBJ whole genome shotgun (WGS) entry which is preliminary data.</text>
</comment>
<dbReference type="EMBL" id="BAAAOG010000001">
    <property type="protein sequence ID" value="GAA1944156.1"/>
    <property type="molecule type" value="Genomic_DNA"/>
</dbReference>
<organism evidence="2 3">
    <name type="scientific">Microbacterium deminutum</name>
    <dbReference type="NCBI Taxonomy" id="344164"/>
    <lineage>
        <taxon>Bacteria</taxon>
        <taxon>Bacillati</taxon>
        <taxon>Actinomycetota</taxon>
        <taxon>Actinomycetes</taxon>
        <taxon>Micrococcales</taxon>
        <taxon>Microbacteriaceae</taxon>
        <taxon>Microbacterium</taxon>
    </lineage>
</organism>
<protein>
    <submittedName>
        <fullName evidence="2">Uncharacterized protein</fullName>
    </submittedName>
</protein>
<dbReference type="Proteomes" id="UP001499933">
    <property type="component" value="Unassembled WGS sequence"/>
</dbReference>
<gene>
    <name evidence="2" type="ORF">GCM10009776_02370</name>
</gene>
<reference evidence="3" key="1">
    <citation type="journal article" date="2019" name="Int. J. Syst. Evol. Microbiol.">
        <title>The Global Catalogue of Microorganisms (GCM) 10K type strain sequencing project: providing services to taxonomists for standard genome sequencing and annotation.</title>
        <authorList>
            <consortium name="The Broad Institute Genomics Platform"/>
            <consortium name="The Broad Institute Genome Sequencing Center for Infectious Disease"/>
            <person name="Wu L."/>
            <person name="Ma J."/>
        </authorList>
    </citation>
    <scope>NUCLEOTIDE SEQUENCE [LARGE SCALE GENOMIC DNA]</scope>
    <source>
        <strain evidence="3">JCM 14901</strain>
    </source>
</reference>
<feature type="region of interest" description="Disordered" evidence="1">
    <location>
        <begin position="310"/>
        <end position="335"/>
    </location>
</feature>
<accession>A0ABP5BH73</accession>